<dbReference type="CDD" id="cd05286">
    <property type="entry name" value="QOR2"/>
    <property type="match status" value="1"/>
</dbReference>
<keyword evidence="2" id="KW-0560">Oxidoreductase</keyword>
<proteinExistence type="predicted"/>
<dbReference type="PANTHER" id="PTHR48106:SF13">
    <property type="entry name" value="QUINONE OXIDOREDUCTASE-RELATED"/>
    <property type="match status" value="1"/>
</dbReference>
<keyword evidence="5" id="KW-1185">Reference proteome</keyword>
<evidence type="ECO:0000256" key="2">
    <source>
        <dbReference type="ARBA" id="ARBA00023002"/>
    </source>
</evidence>
<feature type="domain" description="Enoyl reductase (ER)" evidence="3">
    <location>
        <begin position="54"/>
        <end position="363"/>
    </location>
</feature>
<accession>A0ABS1RZ32</accession>
<evidence type="ECO:0000256" key="1">
    <source>
        <dbReference type="ARBA" id="ARBA00022857"/>
    </source>
</evidence>
<dbReference type="InterPro" id="IPR047618">
    <property type="entry name" value="QOR-like"/>
</dbReference>
<dbReference type="SUPFAM" id="SSF50129">
    <property type="entry name" value="GroES-like"/>
    <property type="match status" value="1"/>
</dbReference>
<dbReference type="PANTHER" id="PTHR48106">
    <property type="entry name" value="QUINONE OXIDOREDUCTASE PIG3-RELATED"/>
    <property type="match status" value="1"/>
</dbReference>
<dbReference type="InterPro" id="IPR020843">
    <property type="entry name" value="ER"/>
</dbReference>
<dbReference type="Pfam" id="PF08240">
    <property type="entry name" value="ADH_N"/>
    <property type="match status" value="1"/>
</dbReference>
<reference evidence="4 5" key="1">
    <citation type="submission" date="2021-01" db="EMBL/GenBank/DDBJ databases">
        <title>Draft genomes of Rhodovulum sulfidophilum.</title>
        <authorList>
            <person name="Guzman M.S."/>
        </authorList>
    </citation>
    <scope>NUCLEOTIDE SEQUENCE [LARGE SCALE GENOMIC DNA]</scope>
    <source>
        <strain evidence="4 5">AB35</strain>
    </source>
</reference>
<dbReference type="Gene3D" id="3.90.180.10">
    <property type="entry name" value="Medium-chain alcohol dehydrogenases, catalytic domain"/>
    <property type="match status" value="1"/>
</dbReference>
<dbReference type="Proteomes" id="UP000604473">
    <property type="component" value="Unassembled WGS sequence"/>
</dbReference>
<protein>
    <submittedName>
        <fullName evidence="4">Quinone oxidoreductase</fullName>
    </submittedName>
</protein>
<evidence type="ECO:0000313" key="5">
    <source>
        <dbReference type="Proteomes" id="UP000604473"/>
    </source>
</evidence>
<dbReference type="Pfam" id="PF00107">
    <property type="entry name" value="ADH_zinc_N"/>
    <property type="match status" value="1"/>
</dbReference>
<dbReference type="InterPro" id="IPR011032">
    <property type="entry name" value="GroES-like_sf"/>
</dbReference>
<dbReference type="InterPro" id="IPR036291">
    <property type="entry name" value="NAD(P)-bd_dom_sf"/>
</dbReference>
<dbReference type="RefSeq" id="WP_202250825.1">
    <property type="nucleotide sequence ID" value="NZ_JAESJG010000224.1"/>
</dbReference>
<gene>
    <name evidence="4" type="ORF">JMM60_21755</name>
</gene>
<dbReference type="SUPFAM" id="SSF51735">
    <property type="entry name" value="NAD(P)-binding Rossmann-fold domains"/>
    <property type="match status" value="1"/>
</dbReference>
<dbReference type="InterPro" id="IPR013149">
    <property type="entry name" value="ADH-like_C"/>
</dbReference>
<keyword evidence="1" id="KW-0521">NADP</keyword>
<dbReference type="SMART" id="SM00829">
    <property type="entry name" value="PKS_ER"/>
    <property type="match status" value="1"/>
</dbReference>
<dbReference type="Gene3D" id="3.40.50.720">
    <property type="entry name" value="NAD(P)-binding Rossmann-like Domain"/>
    <property type="match status" value="1"/>
</dbReference>
<name>A0ABS1RZ32_RHOSU</name>
<sequence length="365" mass="37994">MFSQSIHLTIKVHFCIIAVYILRIPICPDVTNILSRQIGKRCIMTHVVELSAPGGVQNLSFVSREIGTPGPGEIRLRQTGAGVNFIDIYQRKGIYPLSMPAVLGVEGAGVVEAVGEGVTQFAVGDRIGYAGAVGGYAEARLLPAWRGLKLPQDVSSELAASSLLRACTAHMLLHKVHQVTPGTTILIHAGAGGLASIVMPWAKRMGARIMATVSIDAKADLALANGADTVIIGRNADIAGEARKWTDGLGVDFTIDGIGEPTFRASLEATAKFGTFASVGQAGGPLVTLSANDLGAQRSIAFHMPSVMAYLADPLRYEGVMRASIAALSAGPGRVVGPKFALSDSSAAQSSLENGVTTGTPLLVI</sequence>
<organism evidence="4 5">
    <name type="scientific">Rhodovulum sulfidophilum</name>
    <name type="common">Rhodobacter sulfidophilus</name>
    <dbReference type="NCBI Taxonomy" id="35806"/>
    <lineage>
        <taxon>Bacteria</taxon>
        <taxon>Pseudomonadati</taxon>
        <taxon>Pseudomonadota</taxon>
        <taxon>Alphaproteobacteria</taxon>
        <taxon>Rhodobacterales</taxon>
        <taxon>Paracoccaceae</taxon>
        <taxon>Rhodovulum</taxon>
    </lineage>
</organism>
<evidence type="ECO:0000259" key="3">
    <source>
        <dbReference type="SMART" id="SM00829"/>
    </source>
</evidence>
<comment type="caution">
    <text evidence="4">The sequence shown here is derived from an EMBL/GenBank/DDBJ whole genome shotgun (WGS) entry which is preliminary data.</text>
</comment>
<dbReference type="EMBL" id="JAESJJ010000077">
    <property type="protein sequence ID" value="MBL3611339.1"/>
    <property type="molecule type" value="Genomic_DNA"/>
</dbReference>
<dbReference type="InterPro" id="IPR013154">
    <property type="entry name" value="ADH-like_N"/>
</dbReference>
<evidence type="ECO:0000313" key="4">
    <source>
        <dbReference type="EMBL" id="MBL3611339.1"/>
    </source>
</evidence>